<name>A0A7W8DMA0_9BACT</name>
<protein>
    <submittedName>
        <fullName evidence="2">Putative GIY-YIG superfamily endonuclease</fullName>
    </submittedName>
</protein>
<evidence type="ECO:0000313" key="2">
    <source>
        <dbReference type="EMBL" id="MBB5035163.1"/>
    </source>
</evidence>
<keyword evidence="2" id="KW-0540">Nuclease</keyword>
<reference evidence="2 3" key="1">
    <citation type="submission" date="2020-08" db="EMBL/GenBank/DDBJ databases">
        <title>Genomic Encyclopedia of Type Strains, Phase IV (KMG-IV): sequencing the most valuable type-strain genomes for metagenomic binning, comparative biology and taxonomic classification.</title>
        <authorList>
            <person name="Goeker M."/>
        </authorList>
    </citation>
    <scope>NUCLEOTIDE SEQUENCE [LARGE SCALE GENOMIC DNA]</scope>
    <source>
        <strain evidence="2 3">DSM 12252</strain>
    </source>
</reference>
<keyword evidence="2" id="KW-0255">Endonuclease</keyword>
<dbReference type="SUPFAM" id="SSF82771">
    <property type="entry name" value="GIY-YIG endonuclease"/>
    <property type="match status" value="1"/>
</dbReference>
<feature type="domain" description="GIY-YIG" evidence="1">
    <location>
        <begin position="30"/>
        <end position="107"/>
    </location>
</feature>
<dbReference type="Gene3D" id="3.40.1440.10">
    <property type="entry name" value="GIY-YIG endonuclease"/>
    <property type="match status" value="1"/>
</dbReference>
<dbReference type="GO" id="GO:0004519">
    <property type="term" value="F:endonuclease activity"/>
    <property type="evidence" value="ECO:0007669"/>
    <property type="project" value="UniProtKB-KW"/>
</dbReference>
<dbReference type="EMBL" id="JACHIG010000014">
    <property type="protein sequence ID" value="MBB5035163.1"/>
    <property type="molecule type" value="Genomic_DNA"/>
</dbReference>
<evidence type="ECO:0000259" key="1">
    <source>
        <dbReference type="PROSITE" id="PS50164"/>
    </source>
</evidence>
<dbReference type="CDD" id="cd00719">
    <property type="entry name" value="GIY-YIG_SF"/>
    <property type="match status" value="1"/>
</dbReference>
<gene>
    <name evidence="2" type="ORF">HNQ65_004772</name>
</gene>
<dbReference type="InterPro" id="IPR035901">
    <property type="entry name" value="GIY-YIG_endonuc_sf"/>
</dbReference>
<keyword evidence="3" id="KW-1185">Reference proteome</keyword>
<comment type="caution">
    <text evidence="2">The sequence shown here is derived from an EMBL/GenBank/DDBJ whole genome shotgun (WGS) entry which is preliminary data.</text>
</comment>
<dbReference type="AlphaFoldDB" id="A0A7W8DMA0"/>
<sequence>MPEEPTILWTGESGAKFKYWIHPIETNFTKSAGNYIFAKESSPGKWRPIYIGQTNDLSRRLGEHANDNTCIDRNGATHIHAHTQADEEARLAEEKDLIRKWNPPCNTQHAD</sequence>
<accession>A0A7W8DMA0</accession>
<evidence type="ECO:0000313" key="3">
    <source>
        <dbReference type="Proteomes" id="UP000590740"/>
    </source>
</evidence>
<organism evidence="2 3">
    <name type="scientific">Prosthecobacter vanneervenii</name>
    <dbReference type="NCBI Taxonomy" id="48466"/>
    <lineage>
        <taxon>Bacteria</taxon>
        <taxon>Pseudomonadati</taxon>
        <taxon>Verrucomicrobiota</taxon>
        <taxon>Verrucomicrobiia</taxon>
        <taxon>Verrucomicrobiales</taxon>
        <taxon>Verrucomicrobiaceae</taxon>
        <taxon>Prosthecobacter</taxon>
    </lineage>
</organism>
<dbReference type="PROSITE" id="PS50164">
    <property type="entry name" value="GIY_YIG"/>
    <property type="match status" value="1"/>
</dbReference>
<keyword evidence="2" id="KW-0378">Hydrolase</keyword>
<dbReference type="InterPro" id="IPR000305">
    <property type="entry name" value="GIY-YIG_endonuc"/>
</dbReference>
<dbReference type="Proteomes" id="UP000590740">
    <property type="component" value="Unassembled WGS sequence"/>
</dbReference>
<proteinExistence type="predicted"/>